<keyword evidence="3 5" id="KW-1133">Transmembrane helix</keyword>
<feature type="domain" description="CWH43-like N-terminal" evidence="6">
    <location>
        <begin position="8"/>
        <end position="221"/>
    </location>
</feature>
<evidence type="ECO:0000313" key="7">
    <source>
        <dbReference type="EMBL" id="PRT54067.1"/>
    </source>
</evidence>
<feature type="transmembrane region" description="Helical" evidence="5">
    <location>
        <begin position="99"/>
        <end position="121"/>
    </location>
</feature>
<organism evidence="7 8">
    <name type="scientific">Wickerhamiella sorbophila</name>
    <dbReference type="NCBI Taxonomy" id="45607"/>
    <lineage>
        <taxon>Eukaryota</taxon>
        <taxon>Fungi</taxon>
        <taxon>Dikarya</taxon>
        <taxon>Ascomycota</taxon>
        <taxon>Saccharomycotina</taxon>
        <taxon>Dipodascomycetes</taxon>
        <taxon>Dipodascales</taxon>
        <taxon>Trichomonascaceae</taxon>
        <taxon>Wickerhamiella</taxon>
    </lineage>
</organism>
<dbReference type="GeneID" id="36515436"/>
<dbReference type="OrthoDB" id="10032492at2759"/>
<evidence type="ECO:0000256" key="2">
    <source>
        <dbReference type="ARBA" id="ARBA00022692"/>
    </source>
</evidence>
<evidence type="ECO:0000256" key="3">
    <source>
        <dbReference type="ARBA" id="ARBA00022989"/>
    </source>
</evidence>
<keyword evidence="2 5" id="KW-0812">Transmembrane</keyword>
<dbReference type="InterPro" id="IPR050911">
    <property type="entry name" value="DRAM/TMEM150_Autophagy_Mod"/>
</dbReference>
<keyword evidence="8" id="KW-1185">Reference proteome</keyword>
<dbReference type="AlphaFoldDB" id="A0A2T0FGH7"/>
<feature type="transmembrane region" description="Helical" evidence="5">
    <location>
        <begin position="167"/>
        <end position="187"/>
    </location>
</feature>
<accession>A0A2T0FGH7</accession>
<dbReference type="Pfam" id="PF10277">
    <property type="entry name" value="Frag1"/>
    <property type="match status" value="1"/>
</dbReference>
<gene>
    <name evidence="7" type="ORF">B9G98_01687</name>
</gene>
<feature type="transmembrane region" description="Helical" evidence="5">
    <location>
        <begin position="57"/>
        <end position="78"/>
    </location>
</feature>
<dbReference type="PANTHER" id="PTHR21324">
    <property type="entry name" value="FASTING-INDUCIBLE INTEGRAL MEMBRANE PROTEIN TM6P1-RELATED"/>
    <property type="match status" value="1"/>
</dbReference>
<dbReference type="STRING" id="45607.A0A2T0FGH7"/>
<dbReference type="GO" id="GO:0012505">
    <property type="term" value="C:endomembrane system"/>
    <property type="evidence" value="ECO:0007669"/>
    <property type="project" value="UniProtKB-SubCell"/>
</dbReference>
<sequence length="255" mass="29332">MLKIIHHWWLAVLSAIVWWGMLIALLACWAAQGHPVYSWITDRNKTILFISDVAATNLQPIFISCSAVQGLLFVLALASERLLRHNGRLLPNNRRREKWCSICAIVCAFVGQLGILFVSIFNTRYFSSTHSDFLVVFIVFVGVSSLFSIYEYFYLDKHYRDYLSIRWSLGIKCTWFITELALAIAFASTHNKHVNVSAVLEWLVSFVYPFYTLIIAYDLWPAHKTAKGTYLNKSYPDPFSQTLPDEMPIKEAYDA</sequence>
<keyword evidence="4 5" id="KW-0472">Membrane</keyword>
<evidence type="ECO:0000256" key="1">
    <source>
        <dbReference type="ARBA" id="ARBA00004127"/>
    </source>
</evidence>
<reference evidence="7 8" key="1">
    <citation type="submission" date="2017-04" db="EMBL/GenBank/DDBJ databases">
        <title>Genome sequencing of [Candida] sorbophila.</title>
        <authorList>
            <person name="Ahn J.O."/>
        </authorList>
    </citation>
    <scope>NUCLEOTIDE SEQUENCE [LARGE SCALE GENOMIC DNA]</scope>
    <source>
        <strain evidence="7 8">DS02</strain>
    </source>
</reference>
<evidence type="ECO:0000256" key="5">
    <source>
        <dbReference type="SAM" id="Phobius"/>
    </source>
</evidence>
<feature type="transmembrane region" description="Helical" evidence="5">
    <location>
        <begin position="133"/>
        <end position="155"/>
    </location>
</feature>
<protein>
    <submittedName>
        <fullName evidence="7">Protein SFK1</fullName>
    </submittedName>
</protein>
<dbReference type="EMBL" id="NDIQ01000001">
    <property type="protein sequence ID" value="PRT54067.1"/>
    <property type="molecule type" value="Genomic_DNA"/>
</dbReference>
<dbReference type="RefSeq" id="XP_024664013.1">
    <property type="nucleotide sequence ID" value="XM_024808245.1"/>
</dbReference>
<evidence type="ECO:0000313" key="8">
    <source>
        <dbReference type="Proteomes" id="UP000238350"/>
    </source>
</evidence>
<dbReference type="PROSITE" id="PS51257">
    <property type="entry name" value="PROKAR_LIPOPROTEIN"/>
    <property type="match status" value="1"/>
</dbReference>
<evidence type="ECO:0000256" key="4">
    <source>
        <dbReference type="ARBA" id="ARBA00023136"/>
    </source>
</evidence>
<comment type="subcellular location">
    <subcellularLocation>
        <location evidence="1">Endomembrane system</location>
        <topology evidence="1">Multi-pass membrane protein</topology>
    </subcellularLocation>
</comment>
<dbReference type="PANTHER" id="PTHR21324:SF2">
    <property type="entry name" value="EG:22E5.9 PROTEIN"/>
    <property type="match status" value="1"/>
</dbReference>
<dbReference type="GO" id="GO:0005886">
    <property type="term" value="C:plasma membrane"/>
    <property type="evidence" value="ECO:0007669"/>
    <property type="project" value="TreeGrafter"/>
</dbReference>
<feature type="transmembrane region" description="Helical" evidence="5">
    <location>
        <begin position="199"/>
        <end position="220"/>
    </location>
</feature>
<dbReference type="InterPro" id="IPR019402">
    <property type="entry name" value="CWH43_N"/>
</dbReference>
<proteinExistence type="predicted"/>
<evidence type="ECO:0000259" key="6">
    <source>
        <dbReference type="Pfam" id="PF10277"/>
    </source>
</evidence>
<comment type="caution">
    <text evidence="7">The sequence shown here is derived from an EMBL/GenBank/DDBJ whole genome shotgun (WGS) entry which is preliminary data.</text>
</comment>
<name>A0A2T0FGH7_9ASCO</name>
<dbReference type="Proteomes" id="UP000238350">
    <property type="component" value="Unassembled WGS sequence"/>
</dbReference>